<dbReference type="GO" id="GO:0008284">
    <property type="term" value="P:positive regulation of cell population proliferation"/>
    <property type="evidence" value="ECO:0000250"/>
    <property type="project" value="UniProtKB"/>
</dbReference>
<dbReference type="GO" id="GO:2001244">
    <property type="term" value="P:positive regulation of intrinsic apoptotic signaling pathway"/>
    <property type="evidence" value="ECO:0000250"/>
    <property type="project" value="UniProtKB"/>
</dbReference>
<dbReference type="GO" id="GO:0043569">
    <property type="term" value="P:negative regulation of insulin-like growth factor receptor signaling pathway"/>
    <property type="evidence" value="ECO:0000250"/>
    <property type="project" value="UniProtKB"/>
</dbReference>
<comment type="similarity">
    <text evidence="9">Belongs to the NK-3 homeobox family.</text>
</comment>
<dbReference type="GO" id="GO:0045944">
    <property type="term" value="P:positive regulation of transcription by RNA polymerase II"/>
    <property type="evidence" value="ECO:0000250"/>
    <property type="project" value="UniProtKB"/>
</dbReference>
<evidence type="ECO:0000313" key="19">
    <source>
        <dbReference type="VGNC" id="VGNC:50729"/>
    </source>
</evidence>
<dbReference type="GO" id="GO:2000836">
    <property type="term" value="P:positive regulation of androgen secretion"/>
    <property type="evidence" value="ECO:0000250"/>
    <property type="project" value="UniProtKB"/>
</dbReference>
<accession>F6VMK5</accession>
<dbReference type="PANTHER" id="PTHR24340:SF38">
    <property type="entry name" value="HOMEOBOX PROTEIN NKX-3.1"/>
    <property type="match status" value="1"/>
</dbReference>
<evidence type="ECO:0000256" key="4">
    <source>
        <dbReference type="ARBA" id="ARBA00023015"/>
    </source>
</evidence>
<sequence>MEYFSPPSLFPSKLVVGWSKGDPLQVLNLSLGKRRRAEGDEPGARRRNLERIPLGKRDRVGAKVSPFPAPHLERGAANRRRGPDPVANGKAARRASPRAISARGAAESESGAGAAGAAWGSCSRGRAAGMLRAPEPRPGKLGAASCSPPAVPPSQSKPLTSFLIQDILRDGPERRGGHGDSSQPRRLPQLPRRSAPKRDPEPEPGGGGGGAGSPEDEPSARPQTAPGEAETPAETEPDRHLETYPSDCENTSGASRGLPQPSKQPQKRSRAAFSHTQVIELERKFSRQKYLSAPERAHLAKNLKLTETQVKIWFQNRRYKTKRKQLSSDLGNLEKPSSLPALKEEAFSRASLVSVYNNYPYYPYLYCLGGWSPAFW</sequence>
<dbReference type="GO" id="GO:0007431">
    <property type="term" value="P:salivary gland development"/>
    <property type="evidence" value="ECO:0000250"/>
    <property type="project" value="UniProtKB"/>
</dbReference>
<evidence type="ECO:0000313" key="18">
    <source>
        <dbReference type="Proteomes" id="UP000002281"/>
    </source>
</evidence>
<dbReference type="InterPro" id="IPR050394">
    <property type="entry name" value="Homeobox_NK-like"/>
</dbReference>
<feature type="domain" description="Homeobox" evidence="16">
    <location>
        <begin position="264"/>
        <end position="324"/>
    </location>
</feature>
<dbReference type="GO" id="GO:0048754">
    <property type="term" value="P:branching morphogenesis of an epithelial tube"/>
    <property type="evidence" value="ECO:0000250"/>
    <property type="project" value="UniProtKB"/>
</dbReference>
<dbReference type="InterPro" id="IPR017970">
    <property type="entry name" value="Homeobox_CS"/>
</dbReference>
<keyword evidence="8 13" id="KW-0539">Nucleus</keyword>
<dbReference type="GO" id="GO:0010628">
    <property type="term" value="P:positive regulation of gene expression"/>
    <property type="evidence" value="ECO:0000250"/>
    <property type="project" value="UniProtKB"/>
</dbReference>
<dbReference type="GO" id="GO:0030521">
    <property type="term" value="P:androgen receptor signaling pathway"/>
    <property type="evidence" value="ECO:0000250"/>
    <property type="project" value="UniProtKB"/>
</dbReference>
<proteinExistence type="inferred from homology"/>
<keyword evidence="7" id="KW-0804">Transcription</keyword>
<comment type="subunit">
    <text evidence="10">Interacts with serum response factor (SRF). Interacts with SPDEF. Interacts with WDR77. Interacts with TOPORS which polyubiquitinates NKX3-1 and induces its proteasomal degradation. Interacts with FEM1B.</text>
</comment>
<reference evidence="17" key="2">
    <citation type="submission" date="2025-08" db="UniProtKB">
        <authorList>
            <consortium name="Ensembl"/>
        </authorList>
    </citation>
    <scope>IDENTIFICATION</scope>
    <source>
        <strain evidence="17">Thoroughbred</strain>
    </source>
</reference>
<organism evidence="17 18">
    <name type="scientific">Equus caballus</name>
    <name type="common">Horse</name>
    <dbReference type="NCBI Taxonomy" id="9796"/>
    <lineage>
        <taxon>Eukaryota</taxon>
        <taxon>Metazoa</taxon>
        <taxon>Chordata</taxon>
        <taxon>Craniata</taxon>
        <taxon>Vertebrata</taxon>
        <taxon>Euteleostomi</taxon>
        <taxon>Mammalia</taxon>
        <taxon>Eutheria</taxon>
        <taxon>Laurasiatheria</taxon>
        <taxon>Perissodactyla</taxon>
        <taxon>Equidae</taxon>
        <taxon>Equus</taxon>
    </lineage>
</organism>
<feature type="compositionally biased region" description="Low complexity" evidence="15">
    <location>
        <begin position="181"/>
        <end position="193"/>
    </location>
</feature>
<dbReference type="Pfam" id="PF00046">
    <property type="entry name" value="Homeodomain"/>
    <property type="match status" value="1"/>
</dbReference>
<dbReference type="GO" id="GO:0005634">
    <property type="term" value="C:nucleus"/>
    <property type="evidence" value="ECO:0000250"/>
    <property type="project" value="UniProtKB"/>
</dbReference>
<dbReference type="GO" id="GO:0045892">
    <property type="term" value="P:negative regulation of DNA-templated transcription"/>
    <property type="evidence" value="ECO:0000250"/>
    <property type="project" value="UniProtKB"/>
</dbReference>
<reference evidence="17" key="3">
    <citation type="submission" date="2025-09" db="UniProtKB">
        <authorList>
            <consortium name="Ensembl"/>
        </authorList>
    </citation>
    <scope>IDENTIFICATION</scope>
    <source>
        <strain evidence="17">Thoroughbred</strain>
    </source>
</reference>
<dbReference type="GO" id="GO:0050680">
    <property type="term" value="P:negative regulation of epithelial cell proliferation"/>
    <property type="evidence" value="ECO:0000250"/>
    <property type="project" value="UniProtKB"/>
</dbReference>
<evidence type="ECO:0000256" key="5">
    <source>
        <dbReference type="ARBA" id="ARBA00023125"/>
    </source>
</evidence>
<evidence type="ECO:0000256" key="8">
    <source>
        <dbReference type="ARBA" id="ARBA00023242"/>
    </source>
</evidence>
<evidence type="ECO:0000256" key="9">
    <source>
        <dbReference type="ARBA" id="ARBA00061541"/>
    </source>
</evidence>
<dbReference type="GO" id="GO:0060442">
    <property type="term" value="P:branching involved in prostate gland morphogenesis"/>
    <property type="evidence" value="ECO:0000250"/>
    <property type="project" value="UniProtKB"/>
</dbReference>
<feature type="compositionally biased region" description="Basic and acidic residues" evidence="15">
    <location>
        <begin position="167"/>
        <end position="178"/>
    </location>
</feature>
<name>F6VMK5_HORSE</name>
<feature type="region of interest" description="Disordered" evidence="15">
    <location>
        <begin position="32"/>
        <end position="275"/>
    </location>
</feature>
<keyword evidence="3" id="KW-0832">Ubl conjugation</keyword>
<dbReference type="PRINTS" id="PR00024">
    <property type="entry name" value="HOMEOBOX"/>
</dbReference>
<dbReference type="GO" id="GO:0140416">
    <property type="term" value="F:transcription regulator inhibitor activity"/>
    <property type="evidence" value="ECO:0000250"/>
    <property type="project" value="UniProtKB"/>
</dbReference>
<feature type="compositionally biased region" description="Basic and acidic residues" evidence="15">
    <location>
        <begin position="37"/>
        <end position="61"/>
    </location>
</feature>
<evidence type="ECO:0000256" key="10">
    <source>
        <dbReference type="ARBA" id="ARBA00065806"/>
    </source>
</evidence>
<dbReference type="GO" id="GO:0045893">
    <property type="term" value="P:positive regulation of DNA-templated transcription"/>
    <property type="evidence" value="ECO:0000250"/>
    <property type="project" value="UniProtKB"/>
</dbReference>
<dbReference type="PROSITE" id="PS00027">
    <property type="entry name" value="HOMEOBOX_1"/>
    <property type="match status" value="1"/>
</dbReference>
<evidence type="ECO:0000256" key="3">
    <source>
        <dbReference type="ARBA" id="ARBA00022843"/>
    </source>
</evidence>
<dbReference type="Ensembl" id="ENSECAT00000001320.4">
    <property type="protein sequence ID" value="ENSECAP00000001024.4"/>
    <property type="gene ID" value="ENSECAG00000001509.4"/>
</dbReference>
<keyword evidence="2" id="KW-0678">Repressor</keyword>
<dbReference type="GO" id="GO:0003700">
    <property type="term" value="F:DNA-binding transcription factor activity"/>
    <property type="evidence" value="ECO:0000250"/>
    <property type="project" value="UniProtKB"/>
</dbReference>
<dbReference type="PaxDb" id="9796-ENSECAP00000001024"/>
<dbReference type="InParanoid" id="F6VMK5"/>
<dbReference type="GO" id="GO:0051781">
    <property type="term" value="P:positive regulation of cell division"/>
    <property type="evidence" value="ECO:0000250"/>
    <property type="project" value="UniProtKB"/>
</dbReference>
<dbReference type="HOGENOM" id="CLU_049543_2_1_1"/>
<dbReference type="GO" id="GO:0000978">
    <property type="term" value="F:RNA polymerase II cis-regulatory region sequence-specific DNA binding"/>
    <property type="evidence" value="ECO:0000250"/>
    <property type="project" value="UniProtKB"/>
</dbReference>
<dbReference type="GO" id="GO:0006357">
    <property type="term" value="P:regulation of transcription by RNA polymerase II"/>
    <property type="evidence" value="ECO:0000318"/>
    <property type="project" value="GO_Central"/>
</dbReference>
<dbReference type="GeneTree" id="ENSGT00940000160930"/>
<feature type="compositionally biased region" description="Low complexity" evidence="15">
    <location>
        <begin position="97"/>
        <end position="129"/>
    </location>
</feature>
<dbReference type="InterPro" id="IPR020479">
    <property type="entry name" value="HD_metazoa"/>
</dbReference>
<evidence type="ECO:0000256" key="7">
    <source>
        <dbReference type="ARBA" id="ARBA00023163"/>
    </source>
</evidence>
<dbReference type="GO" id="GO:0004879">
    <property type="term" value="F:nuclear receptor activity"/>
    <property type="evidence" value="ECO:0000250"/>
    <property type="project" value="UniProtKB"/>
</dbReference>
<feature type="compositionally biased region" description="Low complexity" evidence="15">
    <location>
        <begin position="224"/>
        <end position="234"/>
    </location>
</feature>
<reference evidence="17 18" key="1">
    <citation type="journal article" date="2009" name="Science">
        <title>Genome sequence, comparative analysis, and population genetics of the domestic horse.</title>
        <authorList>
            <consortium name="Broad Institute Genome Sequencing Platform"/>
            <consortium name="Broad Institute Whole Genome Assembly Team"/>
            <person name="Wade C.M."/>
            <person name="Giulotto E."/>
            <person name="Sigurdsson S."/>
            <person name="Zoli M."/>
            <person name="Gnerre S."/>
            <person name="Imsland F."/>
            <person name="Lear T.L."/>
            <person name="Adelson D.L."/>
            <person name="Bailey E."/>
            <person name="Bellone R.R."/>
            <person name="Bloecker H."/>
            <person name="Distl O."/>
            <person name="Edgar R.C."/>
            <person name="Garber M."/>
            <person name="Leeb T."/>
            <person name="Mauceli E."/>
            <person name="MacLeod J.N."/>
            <person name="Penedo M.C.T."/>
            <person name="Raison J.M."/>
            <person name="Sharpe T."/>
            <person name="Vogel J."/>
            <person name="Andersson L."/>
            <person name="Antczak D.F."/>
            <person name="Biagi T."/>
            <person name="Binns M.M."/>
            <person name="Chowdhary B.P."/>
            <person name="Coleman S.J."/>
            <person name="Della Valle G."/>
            <person name="Fryc S."/>
            <person name="Guerin G."/>
            <person name="Hasegawa T."/>
            <person name="Hill E.W."/>
            <person name="Jurka J."/>
            <person name="Kiialainen A."/>
            <person name="Lindgren G."/>
            <person name="Liu J."/>
            <person name="Magnani E."/>
            <person name="Mickelson J.R."/>
            <person name="Murray J."/>
            <person name="Nergadze S.G."/>
            <person name="Onofrio R."/>
            <person name="Pedroni S."/>
            <person name="Piras M.F."/>
            <person name="Raudsepp T."/>
            <person name="Rocchi M."/>
            <person name="Roeed K.H."/>
            <person name="Ryder O.A."/>
            <person name="Searle S."/>
            <person name="Skow L."/>
            <person name="Swinburne J.E."/>
            <person name="Syvaenen A.C."/>
            <person name="Tozaki T."/>
            <person name="Valberg S.J."/>
            <person name="Vaudin M."/>
            <person name="White J.R."/>
            <person name="Zody M.C."/>
            <person name="Lander E.S."/>
            <person name="Lindblad-Toh K."/>
        </authorList>
    </citation>
    <scope>NUCLEOTIDE SEQUENCE [LARGE SCALE GENOMIC DNA]</scope>
    <source>
        <strain evidence="17 18">Thoroughbred</strain>
    </source>
</reference>
<feature type="DNA-binding region" description="Homeobox" evidence="13">
    <location>
        <begin position="266"/>
        <end position="325"/>
    </location>
</feature>
<dbReference type="AlphaFoldDB" id="F6VMK5"/>
<gene>
    <name evidence="17 19" type="primary">NKX3-1</name>
</gene>
<dbReference type="InterPro" id="IPR001356">
    <property type="entry name" value="HD"/>
</dbReference>
<evidence type="ECO:0000256" key="2">
    <source>
        <dbReference type="ARBA" id="ARBA00022491"/>
    </source>
</evidence>
<dbReference type="STRING" id="9796.ENSECAP00000001024"/>
<dbReference type="Proteomes" id="UP000002281">
    <property type="component" value="Chromosome 2"/>
</dbReference>
<dbReference type="SMART" id="SM00389">
    <property type="entry name" value="HOX"/>
    <property type="match status" value="1"/>
</dbReference>
<dbReference type="PROSITE" id="PS50071">
    <property type="entry name" value="HOMEOBOX_2"/>
    <property type="match status" value="1"/>
</dbReference>
<dbReference type="GO" id="GO:0030331">
    <property type="term" value="F:nuclear estrogen receptor binding"/>
    <property type="evidence" value="ECO:0000250"/>
    <property type="project" value="UniProtKB"/>
</dbReference>
<evidence type="ECO:0000256" key="12">
    <source>
        <dbReference type="ARBA" id="ARBA00083787"/>
    </source>
</evidence>
<dbReference type="GO" id="GO:0045931">
    <property type="term" value="P:positive regulation of mitotic cell cycle"/>
    <property type="evidence" value="ECO:0000250"/>
    <property type="project" value="UniProtKB"/>
</dbReference>
<evidence type="ECO:0000256" key="14">
    <source>
        <dbReference type="RuleBase" id="RU000682"/>
    </source>
</evidence>
<dbReference type="InterPro" id="IPR009057">
    <property type="entry name" value="Homeodomain-like_sf"/>
</dbReference>
<dbReference type="GO" id="GO:0006974">
    <property type="term" value="P:DNA damage response"/>
    <property type="evidence" value="ECO:0000250"/>
    <property type="project" value="UniProtKB"/>
</dbReference>
<keyword evidence="5 13" id="KW-0238">DNA-binding</keyword>
<feature type="compositionally biased region" description="Low complexity" evidence="15">
    <location>
        <begin position="143"/>
        <end position="156"/>
    </location>
</feature>
<evidence type="ECO:0000259" key="16">
    <source>
        <dbReference type="PROSITE" id="PS50071"/>
    </source>
</evidence>
<dbReference type="GO" id="GO:0033574">
    <property type="term" value="P:response to testosterone"/>
    <property type="evidence" value="ECO:0000250"/>
    <property type="project" value="UniProtKB"/>
</dbReference>
<dbReference type="GO" id="GO:0030154">
    <property type="term" value="P:cell differentiation"/>
    <property type="evidence" value="ECO:0000318"/>
    <property type="project" value="GO_Central"/>
</dbReference>
<evidence type="ECO:0000256" key="15">
    <source>
        <dbReference type="SAM" id="MobiDB-lite"/>
    </source>
</evidence>
<dbReference type="SUPFAM" id="SSF46689">
    <property type="entry name" value="Homeodomain-like"/>
    <property type="match status" value="1"/>
</dbReference>
<dbReference type="Gene3D" id="1.10.10.60">
    <property type="entry name" value="Homeodomain-like"/>
    <property type="match status" value="1"/>
</dbReference>
<dbReference type="GO" id="GO:0051897">
    <property type="term" value="P:positive regulation of phosphatidylinositol 3-kinase/protein kinase B signal transduction"/>
    <property type="evidence" value="ECO:0000250"/>
    <property type="project" value="UniProtKB"/>
</dbReference>
<protein>
    <recommendedName>
        <fullName evidence="11">Homeobox protein Nkx-3.1</fullName>
    </recommendedName>
    <alternativeName>
        <fullName evidence="12">Homeobox protein NK-3 homolog A</fullName>
    </alternativeName>
</protein>
<dbReference type="GO" id="GO:0060770">
    <property type="term" value="P:negative regulation of epithelial cell proliferation involved in prostate gland development"/>
    <property type="evidence" value="ECO:0000250"/>
    <property type="project" value="UniProtKB"/>
</dbReference>
<keyword evidence="6 13" id="KW-0371">Homeobox</keyword>
<evidence type="ECO:0000256" key="11">
    <source>
        <dbReference type="ARBA" id="ARBA00067521"/>
    </source>
</evidence>
<dbReference type="VGNC" id="VGNC:50729">
    <property type="gene designation" value="NKX3-1"/>
</dbReference>
<dbReference type="GO" id="GO:0000981">
    <property type="term" value="F:DNA-binding transcription factor activity, RNA polymerase II-specific"/>
    <property type="evidence" value="ECO:0000250"/>
    <property type="project" value="UniProtKB"/>
</dbReference>
<evidence type="ECO:0000256" key="6">
    <source>
        <dbReference type="ARBA" id="ARBA00023155"/>
    </source>
</evidence>
<keyword evidence="4" id="KW-0805">Transcription regulation</keyword>
<dbReference type="FunCoup" id="F6VMK5">
    <property type="interactions" value="206"/>
</dbReference>
<dbReference type="CDD" id="cd00086">
    <property type="entry name" value="homeodomain"/>
    <property type="match status" value="1"/>
</dbReference>
<dbReference type="GO" id="GO:0000976">
    <property type="term" value="F:transcription cis-regulatory region binding"/>
    <property type="evidence" value="ECO:0000250"/>
    <property type="project" value="UniProtKB"/>
</dbReference>
<evidence type="ECO:0000256" key="1">
    <source>
        <dbReference type="ARBA" id="ARBA00004123"/>
    </source>
</evidence>
<keyword evidence="18" id="KW-1185">Reference proteome</keyword>
<dbReference type="GO" id="GO:0060664">
    <property type="term" value="P:epithelial cell proliferation involved in salivary gland morphogenesis"/>
    <property type="evidence" value="ECO:0000250"/>
    <property type="project" value="UniProtKB"/>
</dbReference>
<dbReference type="GO" id="GO:0071383">
    <property type="term" value="P:cellular response to steroid hormone stimulus"/>
    <property type="evidence" value="ECO:0000250"/>
    <property type="project" value="UniProtKB"/>
</dbReference>
<dbReference type="GO" id="GO:0000122">
    <property type="term" value="P:negative regulation of transcription by RNA polymerase II"/>
    <property type="evidence" value="ECO:0007669"/>
    <property type="project" value="UniProtKB-ARBA"/>
</dbReference>
<comment type="subcellular location">
    <subcellularLocation>
        <location evidence="1 13 14">Nucleus</location>
    </subcellularLocation>
</comment>
<dbReference type="FunFam" id="1.10.10.60:FF:000426">
    <property type="entry name" value="NK3 homeobox 1"/>
    <property type="match status" value="1"/>
</dbReference>
<evidence type="ECO:0000313" key="17">
    <source>
        <dbReference type="Ensembl" id="ENSECAP00000001024.4"/>
    </source>
</evidence>
<dbReference type="PANTHER" id="PTHR24340">
    <property type="entry name" value="HOMEOBOX PROTEIN NKX"/>
    <property type="match status" value="1"/>
</dbReference>
<evidence type="ECO:0000256" key="13">
    <source>
        <dbReference type="PROSITE-ProRule" id="PRU00108"/>
    </source>
</evidence>
<dbReference type="Bgee" id="ENSECAG00000001509">
    <property type="expression patterns" value="Expressed in testis and 8 other cell types or tissues"/>
</dbReference>